<reference evidence="1 2" key="1">
    <citation type="submission" date="2020-07" db="EMBL/GenBank/DDBJ databases">
        <authorList>
            <person name="Partida-Martinez L."/>
            <person name="Huntemann M."/>
            <person name="Clum A."/>
            <person name="Wang J."/>
            <person name="Palaniappan K."/>
            <person name="Ritter S."/>
            <person name="Chen I.-M."/>
            <person name="Stamatis D."/>
            <person name="Reddy T."/>
            <person name="O'Malley R."/>
            <person name="Daum C."/>
            <person name="Shapiro N."/>
            <person name="Ivanova N."/>
            <person name="Kyrpides N."/>
            <person name="Woyke T."/>
        </authorList>
    </citation>
    <scope>NUCLEOTIDE SEQUENCE [LARGE SCALE GENOMIC DNA]</scope>
    <source>
        <strain evidence="1 2">AS2.3</strain>
    </source>
</reference>
<gene>
    <name evidence="1" type="ORF">HD841_001787</name>
</gene>
<organism evidence="1 2">
    <name type="scientific">Sphingomonas melonis</name>
    <dbReference type="NCBI Taxonomy" id="152682"/>
    <lineage>
        <taxon>Bacteria</taxon>
        <taxon>Pseudomonadati</taxon>
        <taxon>Pseudomonadota</taxon>
        <taxon>Alphaproteobacteria</taxon>
        <taxon>Sphingomonadales</taxon>
        <taxon>Sphingomonadaceae</taxon>
        <taxon>Sphingomonas</taxon>
    </lineage>
</organism>
<dbReference type="RefSeq" id="WP_179508482.1">
    <property type="nucleotide sequence ID" value="NZ_JACCBY010000002.1"/>
</dbReference>
<reference evidence="1 2" key="2">
    <citation type="submission" date="2020-08" db="EMBL/GenBank/DDBJ databases">
        <title>The Agave Microbiome: Exploring the role of microbial communities in plant adaptations to desert environments.</title>
        <authorList>
            <person name="Partida-Martinez L.P."/>
        </authorList>
    </citation>
    <scope>NUCLEOTIDE SEQUENCE [LARGE SCALE GENOMIC DNA]</scope>
    <source>
        <strain evidence="1 2">AS2.3</strain>
    </source>
</reference>
<evidence type="ECO:0000313" key="2">
    <source>
        <dbReference type="Proteomes" id="UP000517753"/>
    </source>
</evidence>
<proteinExistence type="predicted"/>
<dbReference type="AlphaFoldDB" id="A0A7Y9FN67"/>
<dbReference type="EMBL" id="JACCBY010000002">
    <property type="protein sequence ID" value="NYD90007.1"/>
    <property type="molecule type" value="Genomic_DNA"/>
</dbReference>
<comment type="caution">
    <text evidence="1">The sequence shown here is derived from an EMBL/GenBank/DDBJ whole genome shotgun (WGS) entry which is preliminary data.</text>
</comment>
<dbReference type="Proteomes" id="UP000517753">
    <property type="component" value="Unassembled WGS sequence"/>
</dbReference>
<keyword evidence="2" id="KW-1185">Reference proteome</keyword>
<evidence type="ECO:0000313" key="1">
    <source>
        <dbReference type="EMBL" id="NYD90007.1"/>
    </source>
</evidence>
<sequence>MSDIEWQMSAVLANVDRGGNEVPEVTNLADAVRAWLALDNGLQNDAVLRPERAVEVDGERVAVFTGQAIRALAAQLKPEGESAA</sequence>
<protein>
    <submittedName>
        <fullName evidence="1">Uncharacterized protein</fullName>
    </submittedName>
</protein>
<accession>A0A7Y9FN67</accession>
<name>A0A7Y9FN67_9SPHN</name>